<sequence>MRKDCINCLQLQMLKLTINMKEIKNRIEMEIKLKANQITGYTE</sequence>
<dbReference type="EnsemblMetazoa" id="tetur02g15183.1">
    <property type="protein sequence ID" value="tetur02g15183.1"/>
    <property type="gene ID" value="tetur02g15183"/>
</dbReference>
<reference evidence="1" key="2">
    <citation type="submission" date="2016-04" db="UniProtKB">
        <authorList>
            <consortium name="EnsemblMetazoa"/>
        </authorList>
    </citation>
    <scope>IDENTIFICATION</scope>
</reference>
<dbReference type="Proteomes" id="UP000015104">
    <property type="component" value="Unassembled WGS sequence"/>
</dbReference>
<dbReference type="AlphaFoldDB" id="A0A158P4E0"/>
<name>A0A158P4E0_TETUR</name>
<proteinExistence type="predicted"/>
<protein>
    <submittedName>
        <fullName evidence="1">Uncharacterized protein</fullName>
    </submittedName>
</protein>
<organism evidence="1 2">
    <name type="scientific">Tetranychus urticae</name>
    <name type="common">Two-spotted spider mite</name>
    <dbReference type="NCBI Taxonomy" id="32264"/>
    <lineage>
        <taxon>Eukaryota</taxon>
        <taxon>Metazoa</taxon>
        <taxon>Ecdysozoa</taxon>
        <taxon>Arthropoda</taxon>
        <taxon>Chelicerata</taxon>
        <taxon>Arachnida</taxon>
        <taxon>Acari</taxon>
        <taxon>Acariformes</taxon>
        <taxon>Trombidiformes</taxon>
        <taxon>Prostigmata</taxon>
        <taxon>Eleutherengona</taxon>
        <taxon>Raphignathae</taxon>
        <taxon>Tetranychoidea</taxon>
        <taxon>Tetranychidae</taxon>
        <taxon>Tetranychus</taxon>
    </lineage>
</organism>
<evidence type="ECO:0000313" key="2">
    <source>
        <dbReference type="Proteomes" id="UP000015104"/>
    </source>
</evidence>
<reference evidence="2" key="1">
    <citation type="submission" date="2011-08" db="EMBL/GenBank/DDBJ databases">
        <authorList>
            <person name="Rombauts S."/>
        </authorList>
    </citation>
    <scope>NUCLEOTIDE SEQUENCE</scope>
    <source>
        <strain evidence="2">London</strain>
    </source>
</reference>
<dbReference type="EMBL" id="CAEY01000815">
    <property type="status" value="NOT_ANNOTATED_CDS"/>
    <property type="molecule type" value="Genomic_DNA"/>
</dbReference>
<accession>A0A158P4E0</accession>
<evidence type="ECO:0000313" key="1">
    <source>
        <dbReference type="EnsemblMetazoa" id="tetur02g15183.1"/>
    </source>
</evidence>
<keyword evidence="2" id="KW-1185">Reference proteome</keyword>